<accession>A0A091BWX1</accession>
<name>A0A091BWX1_9ENTE</name>
<reference evidence="1 2" key="1">
    <citation type="submission" date="2014-08" db="EMBL/GenBank/DDBJ databases">
        <title>Genome sequence of Tetragenococcus muriaticus.</title>
        <authorList>
            <person name="Chuea-nongthon C."/>
            <person name="Rodtong S."/>
            <person name="Yongsawatdigul J."/>
            <person name="Steele J.L."/>
            <person name="Liu X.-y."/>
            <person name="Speers J."/>
            <person name="Glasner J.D."/>
            <person name="Neeno-Eckwall E.C."/>
        </authorList>
    </citation>
    <scope>NUCLEOTIDE SEQUENCE [LARGE SCALE GENOMIC DNA]</scope>
    <source>
        <strain evidence="1 2">PMC-11-5</strain>
    </source>
</reference>
<dbReference type="PATRIC" id="fig|1302649.3.peg.2052"/>
<protein>
    <submittedName>
        <fullName evidence="1">Uncharacterized protein</fullName>
    </submittedName>
</protein>
<dbReference type="InterPro" id="IPR038076">
    <property type="entry name" value="MgtE_N_sf"/>
</dbReference>
<dbReference type="RefSeq" id="WP_231557761.1">
    <property type="nucleotide sequence ID" value="NZ_JPVU01000227.1"/>
</dbReference>
<dbReference type="EMBL" id="JPVU01000227">
    <property type="protein sequence ID" value="KFN90131.1"/>
    <property type="molecule type" value="Genomic_DNA"/>
</dbReference>
<dbReference type="AlphaFoldDB" id="A0A091BWX1"/>
<dbReference type="Proteomes" id="UP000029380">
    <property type="component" value="Unassembled WGS sequence"/>
</dbReference>
<proteinExistence type="predicted"/>
<sequence length="55" mass="6897">MQELKLDKSQYYEAIYQAAKENDRKLFRKLFLRLHDRDQHEVYHLLYPEKNAENR</sequence>
<gene>
    <name evidence="1" type="ORF">TMUPMC115_2055</name>
</gene>
<dbReference type="Gene3D" id="1.25.60.10">
    <property type="entry name" value="MgtE N-terminal domain-like"/>
    <property type="match status" value="1"/>
</dbReference>
<evidence type="ECO:0000313" key="1">
    <source>
        <dbReference type="EMBL" id="KFN90131.1"/>
    </source>
</evidence>
<organism evidence="1 2">
    <name type="scientific">Tetragenococcus muriaticus PMC-11-5</name>
    <dbReference type="NCBI Taxonomy" id="1302649"/>
    <lineage>
        <taxon>Bacteria</taxon>
        <taxon>Bacillati</taxon>
        <taxon>Bacillota</taxon>
        <taxon>Bacilli</taxon>
        <taxon>Lactobacillales</taxon>
        <taxon>Enterococcaceae</taxon>
        <taxon>Tetragenococcus</taxon>
    </lineage>
</organism>
<comment type="caution">
    <text evidence="1">The sequence shown here is derived from an EMBL/GenBank/DDBJ whole genome shotgun (WGS) entry which is preliminary data.</text>
</comment>
<evidence type="ECO:0000313" key="2">
    <source>
        <dbReference type="Proteomes" id="UP000029380"/>
    </source>
</evidence>